<dbReference type="PIRSF" id="PIRSF006402">
    <property type="entry name" value="UCP006402_thioredoxin"/>
    <property type="match status" value="1"/>
</dbReference>
<dbReference type="AlphaFoldDB" id="A0A6J7ISE3"/>
<dbReference type="InterPro" id="IPR004879">
    <property type="entry name" value="Ssp411-like_TRX"/>
</dbReference>
<dbReference type="Pfam" id="PF03190">
    <property type="entry name" value="Thioredox_DsbH"/>
    <property type="match status" value="1"/>
</dbReference>
<dbReference type="Gene3D" id="1.50.10.10">
    <property type="match status" value="1"/>
</dbReference>
<dbReference type="InterPro" id="IPR024705">
    <property type="entry name" value="Ssp411"/>
</dbReference>
<feature type="domain" description="Spermatogenesis-associated protein 20-like TRX" evidence="1">
    <location>
        <begin position="11"/>
        <end position="165"/>
    </location>
</feature>
<proteinExistence type="predicted"/>
<dbReference type="SUPFAM" id="SSF52833">
    <property type="entry name" value="Thioredoxin-like"/>
    <property type="match status" value="1"/>
</dbReference>
<dbReference type="GO" id="GO:0005975">
    <property type="term" value="P:carbohydrate metabolic process"/>
    <property type="evidence" value="ECO:0007669"/>
    <property type="project" value="InterPro"/>
</dbReference>
<dbReference type="Gene3D" id="3.40.30.10">
    <property type="entry name" value="Glutaredoxin"/>
    <property type="match status" value="1"/>
</dbReference>
<dbReference type="InterPro" id="IPR012341">
    <property type="entry name" value="6hp_glycosidase-like_sf"/>
</dbReference>
<dbReference type="PANTHER" id="PTHR42899:SF1">
    <property type="entry name" value="SPERMATOGENESIS-ASSOCIATED PROTEIN 20"/>
    <property type="match status" value="1"/>
</dbReference>
<name>A0A6J7ISE3_9ZZZZ</name>
<dbReference type="EMBL" id="CAFBNC010000033">
    <property type="protein sequence ID" value="CAB4934183.1"/>
    <property type="molecule type" value="Genomic_DNA"/>
</dbReference>
<protein>
    <submittedName>
        <fullName evidence="2">Unannotated protein</fullName>
    </submittedName>
</protein>
<reference evidence="2" key="1">
    <citation type="submission" date="2020-05" db="EMBL/GenBank/DDBJ databases">
        <authorList>
            <person name="Chiriac C."/>
            <person name="Salcher M."/>
            <person name="Ghai R."/>
            <person name="Kavagutti S V."/>
        </authorList>
    </citation>
    <scope>NUCLEOTIDE SEQUENCE</scope>
</reference>
<dbReference type="InterPro" id="IPR036249">
    <property type="entry name" value="Thioredoxin-like_sf"/>
</dbReference>
<evidence type="ECO:0000259" key="1">
    <source>
        <dbReference type="Pfam" id="PF03190"/>
    </source>
</evidence>
<accession>A0A6J7ISE3</accession>
<gene>
    <name evidence="2" type="ORF">UFOPK3733_00856</name>
</gene>
<dbReference type="InterPro" id="IPR008928">
    <property type="entry name" value="6-hairpin_glycosidase_sf"/>
</dbReference>
<dbReference type="PANTHER" id="PTHR42899">
    <property type="entry name" value="SPERMATOGENESIS-ASSOCIATED PROTEIN 20"/>
    <property type="match status" value="1"/>
</dbReference>
<organism evidence="2">
    <name type="scientific">freshwater metagenome</name>
    <dbReference type="NCBI Taxonomy" id="449393"/>
    <lineage>
        <taxon>unclassified sequences</taxon>
        <taxon>metagenomes</taxon>
        <taxon>ecological metagenomes</taxon>
    </lineage>
</organism>
<sequence>MLIRDEDLAHLSPYLAQHRDNPVEWWSWSPEAFAEAQRRNVPVLISVGYSACHWCHVMAHESFEDPETGALMNQLFVNIKVDREERPDVDAVYMAAVQAMVGRGGWPMTVFALPDGRPFYAGTYFPKVSQGNHISFTTLCTTIDDLWRTRREDLISQADEIIEHIASQDQIPRGQDSPSQSMINSAIASLLSQLDTTDGGFGRAPKFPQTMSIDTLLRHAQRTGDSASIDAAVLSLDAMAAGGIYDHLGGGFARYATDQRWLIPHFEKMLYDQALLARVYLHAWQLTGDARHRQTLDETIEYVLRDLRHPLGGFFSAEDADSEGVEGKFYVWSIDGVRIIAGPDAEAAIDWYGVTEAGNWEGTNILERVVRGDIARPESVERARAALFEAREQRVRPGLDSKVLLEWNGLMLATLAEAAAATGDQRWLDAAVETAEFLCENLRRSDGRWLRTWQGPIDGSAADGHAKILAYAADHGAMIDAFVRLAEASGQRRWINEAVATADALIELFWDEEKGGVFSTGSDAEALVTRPKELMDNATPGANSLAAVGLLRLAAITGSDRYRSLAAQIVTMLGEAAGRLPLGFGHLLYAVELYAFGSTEIVVTGDRPDLVGAVQQRWTPGAVLAWGEPTASPLWEGRDDTGAEGRAYVCQDYACGLPADDVAMLITQLGN</sequence>
<evidence type="ECO:0000313" key="2">
    <source>
        <dbReference type="EMBL" id="CAB4934183.1"/>
    </source>
</evidence>
<dbReference type="SUPFAM" id="SSF48208">
    <property type="entry name" value="Six-hairpin glycosidases"/>
    <property type="match status" value="1"/>
</dbReference>
<dbReference type="CDD" id="cd02955">
    <property type="entry name" value="SSP411"/>
    <property type="match status" value="1"/>
</dbReference>